<protein>
    <recommendedName>
        <fullName evidence="2">Fungal N-terminal domain-containing protein</fullName>
    </recommendedName>
</protein>
<sequence>MDPHSISSFTTTLTQAAAIVTTALGNIAQLRATDTRLAGLCEELSDLPAPLQDIGDALENCEKSDLAPVHDALSRQCDSALASCHIILRELGQLVDKIWESSPGGDGWKSNSSIDLSIFGEEFTTYRDKIRLFNSAFHTMLQVITLYVRNFFL</sequence>
<accession>A0A0B7KAT6</accession>
<evidence type="ECO:0000313" key="1">
    <source>
        <dbReference type="EMBL" id="CEO54623.1"/>
    </source>
</evidence>
<proteinExistence type="predicted"/>
<evidence type="ECO:0008006" key="2">
    <source>
        <dbReference type="Google" id="ProtNLM"/>
    </source>
</evidence>
<name>A0A0B7KAT6_BIOOC</name>
<dbReference type="AlphaFoldDB" id="A0A0B7KAT6"/>
<dbReference type="EMBL" id="CDPU01000044">
    <property type="protein sequence ID" value="CEO54623.1"/>
    <property type="molecule type" value="Genomic_DNA"/>
</dbReference>
<reference evidence="1" key="1">
    <citation type="submission" date="2015-01" db="EMBL/GenBank/DDBJ databases">
        <authorList>
            <person name="Durling Mikael"/>
        </authorList>
    </citation>
    <scope>NUCLEOTIDE SEQUENCE</scope>
</reference>
<gene>
    <name evidence="1" type="ORF">BN869_000010681_1</name>
</gene>
<organism evidence="1">
    <name type="scientific">Bionectria ochroleuca</name>
    <name type="common">Gliocladium roseum</name>
    <dbReference type="NCBI Taxonomy" id="29856"/>
    <lineage>
        <taxon>Eukaryota</taxon>
        <taxon>Fungi</taxon>
        <taxon>Dikarya</taxon>
        <taxon>Ascomycota</taxon>
        <taxon>Pezizomycotina</taxon>
        <taxon>Sordariomycetes</taxon>
        <taxon>Hypocreomycetidae</taxon>
        <taxon>Hypocreales</taxon>
        <taxon>Bionectriaceae</taxon>
        <taxon>Clonostachys</taxon>
    </lineage>
</organism>